<dbReference type="AlphaFoldDB" id="A0A067SZS2"/>
<keyword evidence="5" id="KW-0472">Membrane</keyword>
<protein>
    <recommendedName>
        <fullName evidence="8">WSC domain-containing protein</fullName>
    </recommendedName>
</protein>
<proteinExistence type="predicted"/>
<name>A0A067SZS2_GALM3</name>
<dbReference type="Pfam" id="PF01822">
    <property type="entry name" value="WSC"/>
    <property type="match status" value="2"/>
</dbReference>
<dbReference type="PROSITE" id="PS51212">
    <property type="entry name" value="WSC"/>
    <property type="match status" value="2"/>
</dbReference>
<dbReference type="PANTHER" id="PTHR24269">
    <property type="entry name" value="KREMEN PROTEIN"/>
    <property type="match status" value="1"/>
</dbReference>
<dbReference type="EMBL" id="KL142389">
    <property type="protein sequence ID" value="KDR72273.1"/>
    <property type="molecule type" value="Genomic_DNA"/>
</dbReference>
<evidence type="ECO:0000256" key="7">
    <source>
        <dbReference type="SAM" id="SignalP"/>
    </source>
</evidence>
<keyword evidence="10" id="KW-1185">Reference proteome</keyword>
<feature type="signal peptide" evidence="7">
    <location>
        <begin position="1"/>
        <end position="22"/>
    </location>
</feature>
<keyword evidence="4" id="KW-1133">Transmembrane helix</keyword>
<keyword evidence="6" id="KW-0325">Glycoprotein</keyword>
<dbReference type="PANTHER" id="PTHR24269:SF16">
    <property type="entry name" value="PROTEIN SLG1"/>
    <property type="match status" value="1"/>
</dbReference>
<evidence type="ECO:0000256" key="3">
    <source>
        <dbReference type="ARBA" id="ARBA00022729"/>
    </source>
</evidence>
<evidence type="ECO:0000256" key="2">
    <source>
        <dbReference type="ARBA" id="ARBA00022692"/>
    </source>
</evidence>
<evidence type="ECO:0000256" key="4">
    <source>
        <dbReference type="ARBA" id="ARBA00022989"/>
    </source>
</evidence>
<dbReference type="InterPro" id="IPR051836">
    <property type="entry name" value="Kremen_rcpt"/>
</dbReference>
<dbReference type="InterPro" id="IPR002889">
    <property type="entry name" value="WSC_carb-bd"/>
</dbReference>
<dbReference type="HOGENOM" id="CLU_063916_2_2_1"/>
<gene>
    <name evidence="9" type="ORF">GALMADRAFT_213303</name>
</gene>
<feature type="domain" description="WSC" evidence="8">
    <location>
        <begin position="157"/>
        <end position="258"/>
    </location>
</feature>
<dbReference type="STRING" id="685588.A0A067SZS2"/>
<feature type="chain" id="PRO_5001646321" description="WSC domain-containing protein" evidence="7">
    <location>
        <begin position="23"/>
        <end position="258"/>
    </location>
</feature>
<dbReference type="Proteomes" id="UP000027222">
    <property type="component" value="Unassembled WGS sequence"/>
</dbReference>
<evidence type="ECO:0000259" key="8">
    <source>
        <dbReference type="PROSITE" id="PS51212"/>
    </source>
</evidence>
<dbReference type="OrthoDB" id="5985073at2759"/>
<keyword evidence="2" id="KW-0812">Transmembrane</keyword>
<reference evidence="10" key="1">
    <citation type="journal article" date="2014" name="Proc. Natl. Acad. Sci. U.S.A.">
        <title>Extensive sampling of basidiomycete genomes demonstrates inadequacy of the white-rot/brown-rot paradigm for wood decay fungi.</title>
        <authorList>
            <person name="Riley R."/>
            <person name="Salamov A.A."/>
            <person name="Brown D.W."/>
            <person name="Nagy L.G."/>
            <person name="Floudas D."/>
            <person name="Held B.W."/>
            <person name="Levasseur A."/>
            <person name="Lombard V."/>
            <person name="Morin E."/>
            <person name="Otillar R."/>
            <person name="Lindquist E.A."/>
            <person name="Sun H."/>
            <person name="LaButti K.M."/>
            <person name="Schmutz J."/>
            <person name="Jabbour D."/>
            <person name="Luo H."/>
            <person name="Baker S.E."/>
            <person name="Pisabarro A.G."/>
            <person name="Walton J.D."/>
            <person name="Blanchette R.A."/>
            <person name="Henrissat B."/>
            <person name="Martin F."/>
            <person name="Cullen D."/>
            <person name="Hibbett D.S."/>
            <person name="Grigoriev I.V."/>
        </authorList>
    </citation>
    <scope>NUCLEOTIDE SEQUENCE [LARGE SCALE GENOMIC DNA]</scope>
    <source>
        <strain evidence="10">CBS 339.88</strain>
    </source>
</reference>
<dbReference type="GO" id="GO:0005886">
    <property type="term" value="C:plasma membrane"/>
    <property type="evidence" value="ECO:0007669"/>
    <property type="project" value="TreeGrafter"/>
</dbReference>
<accession>A0A067SZS2</accession>
<dbReference type="SMART" id="SM00321">
    <property type="entry name" value="WSC"/>
    <property type="match status" value="2"/>
</dbReference>
<evidence type="ECO:0000256" key="1">
    <source>
        <dbReference type="ARBA" id="ARBA00004167"/>
    </source>
</evidence>
<keyword evidence="3 7" id="KW-0732">Signal</keyword>
<evidence type="ECO:0000256" key="6">
    <source>
        <dbReference type="ARBA" id="ARBA00023180"/>
    </source>
</evidence>
<evidence type="ECO:0000313" key="10">
    <source>
        <dbReference type="Proteomes" id="UP000027222"/>
    </source>
</evidence>
<evidence type="ECO:0000256" key="5">
    <source>
        <dbReference type="ARBA" id="ARBA00023136"/>
    </source>
</evidence>
<comment type="subcellular location">
    <subcellularLocation>
        <location evidence="1">Membrane</location>
        <topology evidence="1">Single-pass membrane protein</topology>
    </subcellularLocation>
</comment>
<sequence>MSPISLSHIVVLISLLLHQTIAVPTEPTELLKRQSAANPNAALPGWTLVGCFSDSNPAGRTLQEHTITNPGMTPALCTAFCGNFTTPLNFAGTEFTDECFCDFNIQGTATKVNDTLCTFPCGGDSTLTCGGAGLISVFQNSNHGVGPVPANKAKVGTWSFDGCFTAFYRDAVGTHPRSLLERFTISAGVTIESCTTQCASAGFNISGLEFGEECWCGNSFALPIANITAPLTDCSRACEADHTELCGAASRLSVYTNP</sequence>
<feature type="domain" description="WSC" evidence="8">
    <location>
        <begin position="45"/>
        <end position="141"/>
    </location>
</feature>
<organism evidence="9 10">
    <name type="scientific">Galerina marginata (strain CBS 339.88)</name>
    <dbReference type="NCBI Taxonomy" id="685588"/>
    <lineage>
        <taxon>Eukaryota</taxon>
        <taxon>Fungi</taxon>
        <taxon>Dikarya</taxon>
        <taxon>Basidiomycota</taxon>
        <taxon>Agaricomycotina</taxon>
        <taxon>Agaricomycetes</taxon>
        <taxon>Agaricomycetidae</taxon>
        <taxon>Agaricales</taxon>
        <taxon>Agaricineae</taxon>
        <taxon>Strophariaceae</taxon>
        <taxon>Galerina</taxon>
    </lineage>
</organism>
<evidence type="ECO:0000313" key="9">
    <source>
        <dbReference type="EMBL" id="KDR72273.1"/>
    </source>
</evidence>